<dbReference type="InterPro" id="IPR012871">
    <property type="entry name" value="DUF1668_ORYSA"/>
</dbReference>
<gene>
    <name evidence="1" type="ORF">NCGR_LOCUS52276</name>
</gene>
<sequence>MTHGINKLASGLPNLSVTEALDAEAQAKMKKTGISELRISRLPTPSIHYQPFLPIEPDCSICALALLGESKNNILLFLDEAGNTCIYNTELSSLTATPILNSPKDADCVAVSIPDSQVLGYDSMGKWRWSELPPPPFLEDREYEVPLMTNFTVVDGTRIYSGPYDLCTLDNLSTAPGSPPPTMQHIGEEESELPENWSQLVHDLVNLGSGRFCIANKFVLNFGEK</sequence>
<keyword evidence="2" id="KW-1185">Reference proteome</keyword>
<evidence type="ECO:0000313" key="2">
    <source>
        <dbReference type="Proteomes" id="UP000604825"/>
    </source>
</evidence>
<organism evidence="1 2">
    <name type="scientific">Miscanthus lutarioriparius</name>
    <dbReference type="NCBI Taxonomy" id="422564"/>
    <lineage>
        <taxon>Eukaryota</taxon>
        <taxon>Viridiplantae</taxon>
        <taxon>Streptophyta</taxon>
        <taxon>Embryophyta</taxon>
        <taxon>Tracheophyta</taxon>
        <taxon>Spermatophyta</taxon>
        <taxon>Magnoliopsida</taxon>
        <taxon>Liliopsida</taxon>
        <taxon>Poales</taxon>
        <taxon>Poaceae</taxon>
        <taxon>PACMAD clade</taxon>
        <taxon>Panicoideae</taxon>
        <taxon>Andropogonodae</taxon>
        <taxon>Andropogoneae</taxon>
        <taxon>Saccharinae</taxon>
        <taxon>Miscanthus</taxon>
    </lineage>
</organism>
<comment type="caution">
    <text evidence="1">The sequence shown here is derived from an EMBL/GenBank/DDBJ whole genome shotgun (WGS) entry which is preliminary data.</text>
</comment>
<dbReference type="Pfam" id="PF07893">
    <property type="entry name" value="DUF1668"/>
    <property type="match status" value="3"/>
</dbReference>
<evidence type="ECO:0000313" key="1">
    <source>
        <dbReference type="EMBL" id="CAD6268971.1"/>
    </source>
</evidence>
<reference evidence="1" key="1">
    <citation type="submission" date="2020-10" db="EMBL/GenBank/DDBJ databases">
        <authorList>
            <person name="Han B."/>
            <person name="Lu T."/>
            <person name="Zhao Q."/>
            <person name="Huang X."/>
            <person name="Zhao Y."/>
        </authorList>
    </citation>
    <scope>NUCLEOTIDE SEQUENCE</scope>
</reference>
<name>A0A811RG60_9POAL</name>
<dbReference type="OrthoDB" id="691647at2759"/>
<protein>
    <submittedName>
        <fullName evidence="1">Uncharacterized protein</fullName>
    </submittedName>
</protein>
<proteinExistence type="predicted"/>
<accession>A0A811RG60</accession>
<dbReference type="AlphaFoldDB" id="A0A811RG60"/>
<dbReference type="EMBL" id="CAJGYO010000014">
    <property type="protein sequence ID" value="CAD6268971.1"/>
    <property type="molecule type" value="Genomic_DNA"/>
</dbReference>
<dbReference type="Proteomes" id="UP000604825">
    <property type="component" value="Unassembled WGS sequence"/>
</dbReference>